<reference evidence="2 3" key="1">
    <citation type="submission" date="2019-05" db="EMBL/GenBank/DDBJ databases">
        <title>Another draft genome of Portunus trituberculatus and its Hox gene families provides insights of decapod evolution.</title>
        <authorList>
            <person name="Jeong J.-H."/>
            <person name="Song I."/>
            <person name="Kim S."/>
            <person name="Choi T."/>
            <person name="Kim D."/>
            <person name="Ryu S."/>
            <person name="Kim W."/>
        </authorList>
    </citation>
    <scope>NUCLEOTIDE SEQUENCE [LARGE SCALE GENOMIC DNA]</scope>
    <source>
        <tissue evidence="2">Muscle</tissue>
    </source>
</reference>
<evidence type="ECO:0000256" key="1">
    <source>
        <dbReference type="SAM" id="MobiDB-lite"/>
    </source>
</evidence>
<sequence>MTKASSHNQSLPAPSHPFPSLWHLLDPSTHPSARYAVTKRVLAHMDAAAVYSRHQHNASQ</sequence>
<feature type="region of interest" description="Disordered" evidence="1">
    <location>
        <begin position="1"/>
        <end position="22"/>
    </location>
</feature>
<name>A0A5B7CVR6_PORTR</name>
<keyword evidence="3" id="KW-1185">Reference proteome</keyword>
<feature type="compositionally biased region" description="Polar residues" evidence="1">
    <location>
        <begin position="1"/>
        <end position="12"/>
    </location>
</feature>
<evidence type="ECO:0000313" key="3">
    <source>
        <dbReference type="Proteomes" id="UP000324222"/>
    </source>
</evidence>
<proteinExistence type="predicted"/>
<dbReference type="Proteomes" id="UP000324222">
    <property type="component" value="Unassembled WGS sequence"/>
</dbReference>
<gene>
    <name evidence="2" type="ORF">E2C01_006237</name>
</gene>
<evidence type="ECO:0000313" key="2">
    <source>
        <dbReference type="EMBL" id="MPC13499.1"/>
    </source>
</evidence>
<dbReference type="EMBL" id="VSRR010000286">
    <property type="protein sequence ID" value="MPC13499.1"/>
    <property type="molecule type" value="Genomic_DNA"/>
</dbReference>
<accession>A0A5B7CVR6</accession>
<organism evidence="2 3">
    <name type="scientific">Portunus trituberculatus</name>
    <name type="common">Swimming crab</name>
    <name type="synonym">Neptunus trituberculatus</name>
    <dbReference type="NCBI Taxonomy" id="210409"/>
    <lineage>
        <taxon>Eukaryota</taxon>
        <taxon>Metazoa</taxon>
        <taxon>Ecdysozoa</taxon>
        <taxon>Arthropoda</taxon>
        <taxon>Crustacea</taxon>
        <taxon>Multicrustacea</taxon>
        <taxon>Malacostraca</taxon>
        <taxon>Eumalacostraca</taxon>
        <taxon>Eucarida</taxon>
        <taxon>Decapoda</taxon>
        <taxon>Pleocyemata</taxon>
        <taxon>Brachyura</taxon>
        <taxon>Eubrachyura</taxon>
        <taxon>Portunoidea</taxon>
        <taxon>Portunidae</taxon>
        <taxon>Portuninae</taxon>
        <taxon>Portunus</taxon>
    </lineage>
</organism>
<comment type="caution">
    <text evidence="2">The sequence shown here is derived from an EMBL/GenBank/DDBJ whole genome shotgun (WGS) entry which is preliminary data.</text>
</comment>
<dbReference type="AlphaFoldDB" id="A0A5B7CVR6"/>
<protein>
    <submittedName>
        <fullName evidence="2">Uncharacterized protein</fullName>
    </submittedName>
</protein>